<dbReference type="InterPro" id="IPR008949">
    <property type="entry name" value="Isoprenoid_synthase_dom_sf"/>
</dbReference>
<dbReference type="SUPFAM" id="SSF48576">
    <property type="entry name" value="Terpenoid synthases"/>
    <property type="match status" value="1"/>
</dbReference>
<evidence type="ECO:0000256" key="5">
    <source>
        <dbReference type="ARBA" id="ARBA00022842"/>
    </source>
</evidence>
<proteinExistence type="inferred from homology"/>
<dbReference type="Gramene" id="AUR62014735-RA">
    <property type="protein sequence ID" value="AUR62014735-RA:cds"/>
    <property type="gene ID" value="AUR62014735"/>
</dbReference>
<protein>
    <recommendedName>
        <fullName evidence="10">Farnesyl pyrophosphate synthase</fullName>
    </recommendedName>
</protein>
<dbReference type="Pfam" id="PF00348">
    <property type="entry name" value="polyprenyl_synt"/>
    <property type="match status" value="1"/>
</dbReference>
<comment type="similarity">
    <text evidence="2 7">Belongs to the FPP/GGPP synthase family.</text>
</comment>
<dbReference type="EnsemblPlants" id="AUR62014735-RA">
    <property type="protein sequence ID" value="AUR62014735-RA:cds"/>
    <property type="gene ID" value="AUR62014735"/>
</dbReference>
<organism evidence="8 9">
    <name type="scientific">Chenopodium quinoa</name>
    <name type="common">Quinoa</name>
    <dbReference type="NCBI Taxonomy" id="63459"/>
    <lineage>
        <taxon>Eukaryota</taxon>
        <taxon>Viridiplantae</taxon>
        <taxon>Streptophyta</taxon>
        <taxon>Embryophyta</taxon>
        <taxon>Tracheophyta</taxon>
        <taxon>Spermatophyta</taxon>
        <taxon>Magnoliopsida</taxon>
        <taxon>eudicotyledons</taxon>
        <taxon>Gunneridae</taxon>
        <taxon>Pentapetalae</taxon>
        <taxon>Caryophyllales</taxon>
        <taxon>Chenopodiaceae</taxon>
        <taxon>Chenopodioideae</taxon>
        <taxon>Atripliceae</taxon>
        <taxon>Chenopodium</taxon>
    </lineage>
</organism>
<evidence type="ECO:0000256" key="3">
    <source>
        <dbReference type="ARBA" id="ARBA00022679"/>
    </source>
</evidence>
<dbReference type="PROSITE" id="PS00444">
    <property type="entry name" value="POLYPRENYL_SYNTHASE_2"/>
    <property type="match status" value="1"/>
</dbReference>
<accession>A0A803LL88</accession>
<evidence type="ECO:0000256" key="2">
    <source>
        <dbReference type="ARBA" id="ARBA00006706"/>
    </source>
</evidence>
<dbReference type="GO" id="GO:0004337">
    <property type="term" value="F:(2E,6E)-farnesyl diphosphate synthase activity"/>
    <property type="evidence" value="ECO:0007669"/>
    <property type="project" value="TreeGrafter"/>
</dbReference>
<keyword evidence="4" id="KW-0479">Metal-binding</keyword>
<dbReference type="PANTHER" id="PTHR11525:SF0">
    <property type="entry name" value="FARNESYL PYROPHOSPHATE SYNTHASE"/>
    <property type="match status" value="1"/>
</dbReference>
<name>A0A803LL88_CHEQI</name>
<dbReference type="InterPro" id="IPR033749">
    <property type="entry name" value="Polyprenyl_synt_CS"/>
</dbReference>
<keyword evidence="9" id="KW-1185">Reference proteome</keyword>
<dbReference type="GO" id="GO:0004161">
    <property type="term" value="F:dimethylallyltranstransferase activity"/>
    <property type="evidence" value="ECO:0007669"/>
    <property type="project" value="TreeGrafter"/>
</dbReference>
<dbReference type="GO" id="GO:0046872">
    <property type="term" value="F:metal ion binding"/>
    <property type="evidence" value="ECO:0007669"/>
    <property type="project" value="UniProtKB-KW"/>
</dbReference>
<keyword evidence="5" id="KW-0460">Magnesium</keyword>
<evidence type="ECO:0000313" key="8">
    <source>
        <dbReference type="EnsemblPlants" id="AUR62014735-RA:cds"/>
    </source>
</evidence>
<dbReference type="PANTHER" id="PTHR11525">
    <property type="entry name" value="FARNESYL-PYROPHOSPHATE SYNTHETASE"/>
    <property type="match status" value="1"/>
</dbReference>
<reference evidence="8" key="2">
    <citation type="submission" date="2021-03" db="UniProtKB">
        <authorList>
            <consortium name="EnsemblPlants"/>
        </authorList>
    </citation>
    <scope>IDENTIFICATION</scope>
</reference>
<evidence type="ECO:0000256" key="4">
    <source>
        <dbReference type="ARBA" id="ARBA00022723"/>
    </source>
</evidence>
<dbReference type="InterPro" id="IPR000092">
    <property type="entry name" value="Polyprenyl_synt"/>
</dbReference>
<evidence type="ECO:0000313" key="9">
    <source>
        <dbReference type="Proteomes" id="UP000596660"/>
    </source>
</evidence>
<sequence length="295" mass="34617">MEGEKDKMIERFKKVYYVLKKELLQDPAVDYHHASRQWLQQLVGCLLVLEDIMDNSHTRRGQPCWFRLPKVGMIAVNDGILLWNHINRIIRKHFRDQSYYVDLLELFNEGLFQTACGEMIDLIDTVGEEKDLLKYTLALQRRISKYKTAYGTFYTPFACALLMPGKKLDDYNDVKDILLEMGIYFQVQDDYLDCFGDPEMIGKIEEFKCSWLVVKALEVCNEEQKKLLRDNYGKSDPANVDAVKCLYKDLNLQGIFAEYEIEMYEKLTTRIEALPSKSVQSMLKSYLGKMFKRQK</sequence>
<comment type="cofactor">
    <cofactor evidence="1">
        <name>Mg(2+)</name>
        <dbReference type="ChEBI" id="CHEBI:18420"/>
    </cofactor>
</comment>
<dbReference type="Gene3D" id="1.10.600.10">
    <property type="entry name" value="Farnesyl Diphosphate Synthase"/>
    <property type="match status" value="1"/>
</dbReference>
<dbReference type="GO" id="GO:0005737">
    <property type="term" value="C:cytoplasm"/>
    <property type="evidence" value="ECO:0007669"/>
    <property type="project" value="TreeGrafter"/>
</dbReference>
<evidence type="ECO:0000256" key="7">
    <source>
        <dbReference type="RuleBase" id="RU004466"/>
    </source>
</evidence>
<keyword evidence="6" id="KW-0414">Isoprene biosynthesis</keyword>
<evidence type="ECO:0000256" key="1">
    <source>
        <dbReference type="ARBA" id="ARBA00001946"/>
    </source>
</evidence>
<dbReference type="InterPro" id="IPR039702">
    <property type="entry name" value="FPS1-like"/>
</dbReference>
<dbReference type="AlphaFoldDB" id="A0A803LL88"/>
<keyword evidence="3 7" id="KW-0808">Transferase</keyword>
<evidence type="ECO:0000256" key="6">
    <source>
        <dbReference type="ARBA" id="ARBA00023229"/>
    </source>
</evidence>
<dbReference type="GO" id="GO:0045337">
    <property type="term" value="P:farnesyl diphosphate biosynthetic process"/>
    <property type="evidence" value="ECO:0007669"/>
    <property type="project" value="TreeGrafter"/>
</dbReference>
<evidence type="ECO:0008006" key="10">
    <source>
        <dbReference type="Google" id="ProtNLM"/>
    </source>
</evidence>
<reference evidence="8" key="1">
    <citation type="journal article" date="2017" name="Nature">
        <title>The genome of Chenopodium quinoa.</title>
        <authorList>
            <person name="Jarvis D.E."/>
            <person name="Ho Y.S."/>
            <person name="Lightfoot D.J."/>
            <person name="Schmoeckel S.M."/>
            <person name="Li B."/>
            <person name="Borm T.J.A."/>
            <person name="Ohyanagi H."/>
            <person name="Mineta K."/>
            <person name="Michell C.T."/>
            <person name="Saber N."/>
            <person name="Kharbatia N.M."/>
            <person name="Rupper R.R."/>
            <person name="Sharp A.R."/>
            <person name="Dally N."/>
            <person name="Boughton B.A."/>
            <person name="Woo Y.H."/>
            <person name="Gao G."/>
            <person name="Schijlen E.G.W.M."/>
            <person name="Guo X."/>
            <person name="Momin A.A."/>
            <person name="Negrao S."/>
            <person name="Al-Babili S."/>
            <person name="Gehring C."/>
            <person name="Roessner U."/>
            <person name="Jung C."/>
            <person name="Murphy K."/>
            <person name="Arold S.T."/>
            <person name="Gojobori T."/>
            <person name="van der Linden C.G."/>
            <person name="van Loo E.N."/>
            <person name="Jellen E.N."/>
            <person name="Maughan P.J."/>
            <person name="Tester M."/>
        </authorList>
    </citation>
    <scope>NUCLEOTIDE SEQUENCE [LARGE SCALE GENOMIC DNA]</scope>
    <source>
        <strain evidence="8">cv. PI 614886</strain>
    </source>
</reference>
<dbReference type="Proteomes" id="UP000596660">
    <property type="component" value="Unplaced"/>
</dbReference>